<dbReference type="RefSeq" id="WP_140041904.1">
    <property type="nucleotide sequence ID" value="NZ_CP041016.1"/>
</dbReference>
<dbReference type="AlphaFoldDB" id="A0A5B8CCM6"/>
<organism evidence="1 2">
    <name type="scientific">Sphingobium fuliginis ATCC 27551</name>
    <dbReference type="NCBI Taxonomy" id="1208342"/>
    <lineage>
        <taxon>Bacteria</taxon>
        <taxon>Pseudomonadati</taxon>
        <taxon>Pseudomonadota</taxon>
        <taxon>Alphaproteobacteria</taxon>
        <taxon>Sphingomonadales</taxon>
        <taxon>Sphingomonadaceae</taxon>
        <taxon>Sphingobium</taxon>
    </lineage>
</organism>
<name>A0A5B8CCM6_SPHSA</name>
<reference evidence="1 2" key="1">
    <citation type="submission" date="2019-06" db="EMBL/GenBank/DDBJ databases">
        <title>Genome organization and adaptive potential of archetypical organophosphate degarding Sphingobium fuliginis ATCC 27551.</title>
        <authorList>
            <person name="Sarwar A."/>
            <person name="Parthasarathy S."/>
            <person name="Singh C."/>
            <person name="Siddavattam D."/>
        </authorList>
    </citation>
    <scope>NUCLEOTIDE SEQUENCE [LARGE SCALE GENOMIC DNA]</scope>
    <source>
        <strain evidence="1 2">ATCC 27551</strain>
    </source>
</reference>
<dbReference type="EMBL" id="CP041016">
    <property type="protein sequence ID" value="QDC37063.1"/>
    <property type="molecule type" value="Genomic_DNA"/>
</dbReference>
<accession>A0A5B8CCM6</accession>
<evidence type="ECO:0000313" key="1">
    <source>
        <dbReference type="EMBL" id="QDC37063.1"/>
    </source>
</evidence>
<sequence>MGERREMVIGDLLNLQMLKDVIEVEFIGSLWVEGDSGPMTPYVCEASFGDGLHLLTISTINQRPNYHVVRVDSTWERDDTIYENIDDVIYAIEDECGRAGRDVEPYCSNCLDSCCTCRPDYETREDWPAIEADGGCSWGHIRWDWLLKAIGGNAAECLPRSWAEIYLSKINSEAA</sequence>
<gene>
    <name evidence="1" type="ORF">FIL70_07345</name>
</gene>
<dbReference type="Proteomes" id="UP000311469">
    <property type="component" value="Chromosome cSF1"/>
</dbReference>
<proteinExistence type="predicted"/>
<protein>
    <submittedName>
        <fullName evidence="1">Uncharacterized protein</fullName>
    </submittedName>
</protein>
<dbReference type="KEGG" id="sufl:FIL70_07345"/>
<evidence type="ECO:0000313" key="2">
    <source>
        <dbReference type="Proteomes" id="UP000311469"/>
    </source>
</evidence>